<feature type="compositionally biased region" description="Polar residues" evidence="1">
    <location>
        <begin position="396"/>
        <end position="412"/>
    </location>
</feature>
<feature type="region of interest" description="Disordered" evidence="1">
    <location>
        <begin position="199"/>
        <end position="326"/>
    </location>
</feature>
<reference evidence="3" key="1">
    <citation type="submission" date="2021-12" db="EMBL/GenBank/DDBJ databases">
        <authorList>
            <person name="King R."/>
        </authorList>
    </citation>
    <scope>NUCLEOTIDE SEQUENCE</scope>
</reference>
<evidence type="ECO:0000256" key="1">
    <source>
        <dbReference type="SAM" id="MobiDB-lite"/>
    </source>
</evidence>
<organism evidence="3 4">
    <name type="scientific">Chilo suppressalis</name>
    <name type="common">Asiatic rice borer moth</name>
    <dbReference type="NCBI Taxonomy" id="168631"/>
    <lineage>
        <taxon>Eukaryota</taxon>
        <taxon>Metazoa</taxon>
        <taxon>Ecdysozoa</taxon>
        <taxon>Arthropoda</taxon>
        <taxon>Hexapoda</taxon>
        <taxon>Insecta</taxon>
        <taxon>Pterygota</taxon>
        <taxon>Neoptera</taxon>
        <taxon>Endopterygota</taxon>
        <taxon>Lepidoptera</taxon>
        <taxon>Glossata</taxon>
        <taxon>Ditrysia</taxon>
        <taxon>Pyraloidea</taxon>
        <taxon>Crambidae</taxon>
        <taxon>Crambinae</taxon>
        <taxon>Chilo</taxon>
    </lineage>
</organism>
<feature type="compositionally biased region" description="Basic and acidic residues" evidence="1">
    <location>
        <begin position="231"/>
        <end position="256"/>
    </location>
</feature>
<evidence type="ECO:0000256" key="2">
    <source>
        <dbReference type="SAM" id="SignalP"/>
    </source>
</evidence>
<protein>
    <submittedName>
        <fullName evidence="3">Uncharacterized protein</fullName>
    </submittedName>
</protein>
<evidence type="ECO:0000313" key="4">
    <source>
        <dbReference type="Proteomes" id="UP001153292"/>
    </source>
</evidence>
<feature type="region of interest" description="Disordered" evidence="1">
    <location>
        <begin position="396"/>
        <end position="421"/>
    </location>
</feature>
<keyword evidence="4" id="KW-1185">Reference proteome</keyword>
<feature type="signal peptide" evidence="2">
    <location>
        <begin position="1"/>
        <end position="22"/>
    </location>
</feature>
<dbReference type="EMBL" id="OU963901">
    <property type="protein sequence ID" value="CAH0407419.1"/>
    <property type="molecule type" value="Genomic_DNA"/>
</dbReference>
<feature type="compositionally biased region" description="Basic and acidic residues" evidence="1">
    <location>
        <begin position="267"/>
        <end position="298"/>
    </location>
</feature>
<dbReference type="Proteomes" id="UP001153292">
    <property type="component" value="Chromosome 8"/>
</dbReference>
<proteinExistence type="predicted"/>
<keyword evidence="2" id="KW-0732">Signal</keyword>
<feature type="compositionally biased region" description="Basic and acidic residues" evidence="1">
    <location>
        <begin position="308"/>
        <end position="320"/>
    </location>
</feature>
<feature type="chain" id="PRO_5047199109" evidence="2">
    <location>
        <begin position="23"/>
        <end position="475"/>
    </location>
</feature>
<gene>
    <name evidence="3" type="ORF">CHILSU_LOCUS10817</name>
</gene>
<name>A0ABN8BHL6_CHISP</name>
<accession>A0ABN8BHL6</accession>
<sequence>MEIRNRSWYIIFNCALIPLVVAKTFSLNDALAAESQLKTSDLSSPISTETTAHRFSLNRAFTTDTPRKLKLDKFLSDKLPLSKYNKSPFKAKKARHILRPFHIKSNAYKKREIFKNDKTDKKYFPLLKNLGLLLDNLLNSEPVESYEVSKRKQKRHKYQPEKRPGFVCKCALQSDSEVGDSKTNKKTTVLTKTIPTEKPATAATSADPTVGDISGVGQNKELPLLLPRDSPGNRRDSYGHDERSRSTLHGSFERNIPRNIRNRKHNSRIENDKSSAQRDEKVTYSYPRDDASSDEYRRRQYRGNADIQVDRRAASKRKEFEEDEKDNDVFGRDSYEKHTREIQLKVGRNETKSENLLPEYVRRYRRPVPETEDGDIAKPLQSKKDYEESINNVSFDNTSDQRITSRSSTSPTEAKETSARNENMISFKDLSNLDLAFHKSPKFETPSVTIIDGYSVASDKNGKNKLTEKTIHIHT</sequence>
<evidence type="ECO:0000313" key="3">
    <source>
        <dbReference type="EMBL" id="CAH0407419.1"/>
    </source>
</evidence>